<dbReference type="InterPro" id="IPR005503">
    <property type="entry name" value="FliL"/>
</dbReference>
<dbReference type="RefSeq" id="WP_168720056.1">
    <property type="nucleotide sequence ID" value="NZ_CP042909.1"/>
</dbReference>
<comment type="similarity">
    <text evidence="3 10">Belongs to the FliL family.</text>
</comment>
<protein>
    <recommendedName>
        <fullName evidence="10">Flagellar protein FliL</fullName>
    </recommendedName>
</protein>
<evidence type="ECO:0000256" key="8">
    <source>
        <dbReference type="ARBA" id="ARBA00022989"/>
    </source>
</evidence>
<accession>A0A6H1WU19</accession>
<proteinExistence type="inferred from homology"/>
<keyword evidence="5 10" id="KW-0145">Chemotaxis</keyword>
<keyword evidence="6" id="KW-0812">Transmembrane</keyword>
<dbReference type="Proteomes" id="UP000501253">
    <property type="component" value="Chromosome"/>
</dbReference>
<evidence type="ECO:0000256" key="6">
    <source>
        <dbReference type="ARBA" id="ARBA00022692"/>
    </source>
</evidence>
<keyword evidence="11" id="KW-0282">Flagellum</keyword>
<name>A0A6H1WU19_9BACT</name>
<keyword evidence="12" id="KW-1185">Reference proteome</keyword>
<keyword evidence="11" id="KW-0969">Cilium</keyword>
<keyword evidence="9 10" id="KW-0472">Membrane</keyword>
<evidence type="ECO:0000256" key="7">
    <source>
        <dbReference type="ARBA" id="ARBA00022779"/>
    </source>
</evidence>
<dbReference type="EMBL" id="CP042909">
    <property type="protein sequence ID" value="QJA06703.1"/>
    <property type="molecule type" value="Genomic_DNA"/>
</dbReference>
<dbReference type="AlphaFoldDB" id="A0A6H1WU19"/>
<keyword evidence="7 10" id="KW-0283">Flagellar rotation</keyword>
<evidence type="ECO:0000256" key="1">
    <source>
        <dbReference type="ARBA" id="ARBA00002254"/>
    </source>
</evidence>
<evidence type="ECO:0000256" key="2">
    <source>
        <dbReference type="ARBA" id="ARBA00004162"/>
    </source>
</evidence>
<comment type="subcellular location">
    <subcellularLocation>
        <location evidence="2">Cell membrane</location>
        <topology evidence="2">Single-pass membrane protein</topology>
    </subcellularLocation>
</comment>
<keyword evidence="8" id="KW-1133">Transmembrane helix</keyword>
<evidence type="ECO:0000313" key="12">
    <source>
        <dbReference type="Proteomes" id="UP000501253"/>
    </source>
</evidence>
<comment type="function">
    <text evidence="1 10">Controls the rotational direction of flagella during chemotaxis.</text>
</comment>
<evidence type="ECO:0000313" key="11">
    <source>
        <dbReference type="EMBL" id="QJA06703.1"/>
    </source>
</evidence>
<dbReference type="GO" id="GO:0071973">
    <property type="term" value="P:bacterial-type flagellum-dependent cell motility"/>
    <property type="evidence" value="ECO:0007669"/>
    <property type="project" value="InterPro"/>
</dbReference>
<evidence type="ECO:0000256" key="9">
    <source>
        <dbReference type="ARBA" id="ARBA00023136"/>
    </source>
</evidence>
<dbReference type="GO" id="GO:0006935">
    <property type="term" value="P:chemotaxis"/>
    <property type="evidence" value="ECO:0007669"/>
    <property type="project" value="UniProtKB-KW"/>
</dbReference>
<evidence type="ECO:0000256" key="5">
    <source>
        <dbReference type="ARBA" id="ARBA00022500"/>
    </source>
</evidence>
<keyword evidence="4 10" id="KW-1003">Cell membrane</keyword>
<dbReference type="KEGG" id="tmai:FVE67_07810"/>
<sequence length="172" mass="19772">MNRYLKTFLLLFLVSAVLLLILKWTAVKNFLVNLRQPSGESPSMIRALPFDVLKERSSRKALEDLRKRLTPTQILIEDIVASPRGAPPGRYVRVSVVVEAPDMDSAHYLEAHRGKLATLILDTLQSFPYEELKRRDGVKLFKEALVQKIEFFYGPQVKEVSLVEFEFRRAGR</sequence>
<gene>
    <name evidence="11" type="ORF">FVE67_07810</name>
</gene>
<dbReference type="GO" id="GO:0009425">
    <property type="term" value="C:bacterial-type flagellum basal body"/>
    <property type="evidence" value="ECO:0007669"/>
    <property type="project" value="InterPro"/>
</dbReference>
<dbReference type="Pfam" id="PF03748">
    <property type="entry name" value="FliL"/>
    <property type="match status" value="1"/>
</dbReference>
<evidence type="ECO:0000256" key="10">
    <source>
        <dbReference type="RuleBase" id="RU364125"/>
    </source>
</evidence>
<organism evidence="11 12">
    <name type="scientific">Thermosulfurimonas marina</name>
    <dbReference type="NCBI Taxonomy" id="2047767"/>
    <lineage>
        <taxon>Bacteria</taxon>
        <taxon>Pseudomonadati</taxon>
        <taxon>Thermodesulfobacteriota</taxon>
        <taxon>Thermodesulfobacteria</taxon>
        <taxon>Thermodesulfobacteriales</taxon>
        <taxon>Thermodesulfobacteriaceae</taxon>
        <taxon>Thermosulfurimonas</taxon>
    </lineage>
</organism>
<keyword evidence="11" id="KW-0966">Cell projection</keyword>
<reference evidence="11 12" key="1">
    <citation type="submission" date="2019-08" db="EMBL/GenBank/DDBJ databases">
        <title>Complete genome sequence of Thermosulfurimonas marina SU872T, an anaerobic thermophilic chemolithoautotrophic bacterium isolated from a shallow marine hydrothermal vent.</title>
        <authorList>
            <person name="Allioux M."/>
            <person name="Jebbar M."/>
            <person name="Slobodkina G."/>
            <person name="Slobodkin A."/>
            <person name="Moalic Y."/>
            <person name="Frolova A."/>
            <person name="Shao Z."/>
            <person name="Alain K."/>
        </authorList>
    </citation>
    <scope>NUCLEOTIDE SEQUENCE [LARGE SCALE GENOMIC DNA]</scope>
    <source>
        <strain evidence="11 12">SU872</strain>
    </source>
</reference>
<evidence type="ECO:0000256" key="3">
    <source>
        <dbReference type="ARBA" id="ARBA00008281"/>
    </source>
</evidence>
<evidence type="ECO:0000256" key="4">
    <source>
        <dbReference type="ARBA" id="ARBA00022475"/>
    </source>
</evidence>
<dbReference type="GO" id="GO:0005886">
    <property type="term" value="C:plasma membrane"/>
    <property type="evidence" value="ECO:0007669"/>
    <property type="project" value="UniProtKB-SubCell"/>
</dbReference>